<evidence type="ECO:0000313" key="3">
    <source>
        <dbReference type="Proteomes" id="UP000265618"/>
    </source>
</evidence>
<feature type="region of interest" description="Disordered" evidence="1">
    <location>
        <begin position="322"/>
        <end position="342"/>
    </location>
</feature>
<sequence>MLNTSYYSGDTDDVSQHWTILTLDPLARTISSQEVDGPANPDGVCSIRLTRVGDVVVAYGGIVFSEQGDPKWLNGILAPKFHWFMALYSIATDEWETLPYTPGDPTELVSLFAIEDTLMGVSGTSHASTSVLTLTTWEWSLGTRAWTYHRQTHHNCHMCDFKNPASTQGDTHFIFSHNCTLRYKSGTWERTDHMWPVYPEADGTHYFVAIATPLYGRNQLLVTQVTSDDDEILLLSTDIWIQDMISQDVVLLRPLPLTDQESVDIPSAHTVMVNPTTLLILTKSATVLIDIDPRYLGPEYHTSMVGSSEWMKRAFTDSESVDVAMDSEGEREWESESDISME</sequence>
<reference evidence="2 3" key="1">
    <citation type="journal article" date="2018" name="PLoS ONE">
        <title>The draft genome of Kipferlia bialata reveals reductive genome evolution in fornicate parasites.</title>
        <authorList>
            <person name="Tanifuji G."/>
            <person name="Takabayashi S."/>
            <person name="Kume K."/>
            <person name="Takagi M."/>
            <person name="Nakayama T."/>
            <person name="Kamikawa R."/>
            <person name="Inagaki Y."/>
            <person name="Hashimoto T."/>
        </authorList>
    </citation>
    <scope>NUCLEOTIDE SEQUENCE [LARGE SCALE GENOMIC DNA]</scope>
    <source>
        <strain evidence="2">NY0173</strain>
    </source>
</reference>
<protein>
    <recommendedName>
        <fullName evidence="4">Kelch-type beta propeller</fullName>
    </recommendedName>
</protein>
<organism evidence="2 3">
    <name type="scientific">Kipferlia bialata</name>
    <dbReference type="NCBI Taxonomy" id="797122"/>
    <lineage>
        <taxon>Eukaryota</taxon>
        <taxon>Metamonada</taxon>
        <taxon>Carpediemonas-like organisms</taxon>
        <taxon>Kipferlia</taxon>
    </lineage>
</organism>
<dbReference type="Gene3D" id="2.120.10.80">
    <property type="entry name" value="Kelch-type beta propeller"/>
    <property type="match status" value="1"/>
</dbReference>
<evidence type="ECO:0000256" key="1">
    <source>
        <dbReference type="SAM" id="MobiDB-lite"/>
    </source>
</evidence>
<dbReference type="EMBL" id="BDIP01000144">
    <property type="protein sequence ID" value="GCA62084.1"/>
    <property type="molecule type" value="Genomic_DNA"/>
</dbReference>
<evidence type="ECO:0000313" key="2">
    <source>
        <dbReference type="EMBL" id="GCA62084.1"/>
    </source>
</evidence>
<evidence type="ECO:0008006" key="4">
    <source>
        <dbReference type="Google" id="ProtNLM"/>
    </source>
</evidence>
<dbReference type="SUPFAM" id="SSF117281">
    <property type="entry name" value="Kelch motif"/>
    <property type="match status" value="1"/>
</dbReference>
<comment type="caution">
    <text evidence="2">The sequence shown here is derived from an EMBL/GenBank/DDBJ whole genome shotgun (WGS) entry which is preliminary data.</text>
</comment>
<proteinExistence type="predicted"/>
<dbReference type="AlphaFoldDB" id="A0A391NIH7"/>
<dbReference type="Proteomes" id="UP000265618">
    <property type="component" value="Unassembled WGS sequence"/>
</dbReference>
<accession>A0A391NIH7</accession>
<keyword evidence="3" id="KW-1185">Reference proteome</keyword>
<dbReference type="InterPro" id="IPR015915">
    <property type="entry name" value="Kelch-typ_b-propeller"/>
</dbReference>
<gene>
    <name evidence="2" type="ORF">KIPB_001101</name>
</gene>
<name>A0A391NIH7_9EUKA</name>